<accession>A0ABD2KG09</accession>
<gene>
    <name evidence="2" type="ORF">niasHS_003240</name>
</gene>
<feature type="chain" id="PRO_5044861418" evidence="1">
    <location>
        <begin position="27"/>
        <end position="108"/>
    </location>
</feature>
<comment type="caution">
    <text evidence="2">The sequence shown here is derived from an EMBL/GenBank/DDBJ whole genome shotgun (WGS) entry which is preliminary data.</text>
</comment>
<dbReference type="Proteomes" id="UP001620645">
    <property type="component" value="Unassembled WGS sequence"/>
</dbReference>
<dbReference type="AlphaFoldDB" id="A0ABD2KG09"/>
<reference evidence="2 3" key="1">
    <citation type="submission" date="2024-10" db="EMBL/GenBank/DDBJ databases">
        <authorList>
            <person name="Kim D."/>
        </authorList>
    </citation>
    <scope>NUCLEOTIDE SEQUENCE [LARGE SCALE GENOMIC DNA]</scope>
    <source>
        <strain evidence="2">Taebaek</strain>
    </source>
</reference>
<organism evidence="2 3">
    <name type="scientific">Heterodera schachtii</name>
    <name type="common">Sugarbeet cyst nematode worm</name>
    <name type="synonym">Tylenchus schachtii</name>
    <dbReference type="NCBI Taxonomy" id="97005"/>
    <lineage>
        <taxon>Eukaryota</taxon>
        <taxon>Metazoa</taxon>
        <taxon>Ecdysozoa</taxon>
        <taxon>Nematoda</taxon>
        <taxon>Chromadorea</taxon>
        <taxon>Rhabditida</taxon>
        <taxon>Tylenchina</taxon>
        <taxon>Tylenchomorpha</taxon>
        <taxon>Tylenchoidea</taxon>
        <taxon>Heteroderidae</taxon>
        <taxon>Heteroderinae</taxon>
        <taxon>Heterodera</taxon>
    </lineage>
</organism>
<evidence type="ECO:0000313" key="2">
    <source>
        <dbReference type="EMBL" id="KAL3101831.1"/>
    </source>
</evidence>
<evidence type="ECO:0000313" key="3">
    <source>
        <dbReference type="Proteomes" id="UP001620645"/>
    </source>
</evidence>
<keyword evidence="3" id="KW-1185">Reference proteome</keyword>
<sequence length="108" mass="12188">MSKFLIIACFLLPVVLLLISSRPVSASYQDDLDGDDEEVDYMAGYTEEQKKCCTDCYKQFKSCFQECYTNQSQNDVCVLNCRIDLGICVDKKCSLTVCPRPKDFGSVP</sequence>
<dbReference type="EMBL" id="JBICCN010000026">
    <property type="protein sequence ID" value="KAL3101831.1"/>
    <property type="molecule type" value="Genomic_DNA"/>
</dbReference>
<name>A0ABD2KG09_HETSC</name>
<keyword evidence="1" id="KW-0732">Signal</keyword>
<proteinExistence type="predicted"/>
<evidence type="ECO:0000256" key="1">
    <source>
        <dbReference type="SAM" id="SignalP"/>
    </source>
</evidence>
<feature type="signal peptide" evidence="1">
    <location>
        <begin position="1"/>
        <end position="26"/>
    </location>
</feature>
<protein>
    <submittedName>
        <fullName evidence="2">Uncharacterized protein</fullName>
    </submittedName>
</protein>